<evidence type="ECO:0000256" key="7">
    <source>
        <dbReference type="SAM" id="Phobius"/>
    </source>
</evidence>
<feature type="transmembrane region" description="Helical" evidence="7">
    <location>
        <begin position="113"/>
        <end position="136"/>
    </location>
</feature>
<dbReference type="InterPro" id="IPR042094">
    <property type="entry name" value="T2SS_GspF_sf"/>
</dbReference>
<sequence length="366" mass="41677">MQKIHFSRKEKILFLDNFGSLINAGIPIVKALQITYFQSENKHIQEMSAYFKQAIESGQNIIQVCEGLPKVFSPFDRAMFEMGEATGKMGQVLTLITEREEKQQDLERKIKQALIYPASIMVVAIGMVVTIMTYVVPKIEKIYQDSHVNLPPLTQFIIGISHFLRSEWIYLAIALIAWITGFFFAFKNPRFRYEFDRRILSLPIFGDILRKKILIVFTEFLATLLNSGILINRSLFIVRTGMDNRYYETEIDAILSDIKAGKSLSSALGGEYIERKIRWEVIGDNEIGFKRRVDCFPIELSMSVKIGEQTGSLARMLEKMAVRYNKDVDATIKGLSSMIEPIIIVGIGGIVGVIIMAIMLPFFNMV</sequence>
<dbReference type="PANTHER" id="PTHR30012:SF0">
    <property type="entry name" value="TYPE II SECRETION SYSTEM PROTEIN F-RELATED"/>
    <property type="match status" value="1"/>
</dbReference>
<reference evidence="9" key="1">
    <citation type="journal article" date="2012" name="Science">
        <title>Fermentation, hydrogen, and sulfur metabolism in multiple uncultivated bacterial phyla.</title>
        <authorList>
            <person name="Wrighton K.C."/>
            <person name="Thomas B.C."/>
            <person name="Sharon I."/>
            <person name="Miller C.S."/>
            <person name="Castelle C.J."/>
            <person name="VerBerkmoes N.C."/>
            <person name="Wilkins M.J."/>
            <person name="Hettich R.L."/>
            <person name="Lipton M.S."/>
            <person name="Williams K.H."/>
            <person name="Long P.E."/>
            <person name="Banfield J.F."/>
        </authorList>
    </citation>
    <scope>NUCLEOTIDE SEQUENCE [LARGE SCALE GENOMIC DNA]</scope>
</reference>
<dbReference type="GO" id="GO:0015628">
    <property type="term" value="P:protein secretion by the type II secretion system"/>
    <property type="evidence" value="ECO:0007669"/>
    <property type="project" value="TreeGrafter"/>
</dbReference>
<comment type="similarity">
    <text evidence="2">Belongs to the GSP F family.</text>
</comment>
<feature type="transmembrane region" description="Helical" evidence="7">
    <location>
        <begin position="168"/>
        <end position="186"/>
    </location>
</feature>
<name>K1XGD8_9BACT</name>
<keyword evidence="6 7" id="KW-0472">Membrane</keyword>
<dbReference type="Pfam" id="PF00482">
    <property type="entry name" value="T2SSF"/>
    <property type="match status" value="2"/>
</dbReference>
<evidence type="ECO:0000256" key="6">
    <source>
        <dbReference type="ARBA" id="ARBA00023136"/>
    </source>
</evidence>
<feature type="domain" description="Type II secretion system protein GspF" evidence="8">
    <location>
        <begin position="14"/>
        <end position="137"/>
    </location>
</feature>
<dbReference type="InterPro" id="IPR018076">
    <property type="entry name" value="T2SS_GspF_dom"/>
</dbReference>
<organism evidence="9">
    <name type="scientific">uncultured bacterium</name>
    <name type="common">gcode 4</name>
    <dbReference type="NCBI Taxonomy" id="1234023"/>
    <lineage>
        <taxon>Bacteria</taxon>
        <taxon>environmental samples</taxon>
    </lineage>
</organism>
<keyword evidence="5 7" id="KW-1133">Transmembrane helix</keyword>
<dbReference type="EMBL" id="AMFJ01034444">
    <property type="protein sequence ID" value="EKD29320.1"/>
    <property type="molecule type" value="Genomic_DNA"/>
</dbReference>
<gene>
    <name evidence="9" type="ORF">ACD_78C00444G0001</name>
</gene>
<protein>
    <recommendedName>
        <fullName evidence="8">Type II secretion system protein GspF domain-containing protein</fullName>
    </recommendedName>
</protein>
<dbReference type="AlphaFoldDB" id="K1XGD8"/>
<dbReference type="Gene3D" id="1.20.81.30">
    <property type="entry name" value="Type II secretion system (T2SS), domain F"/>
    <property type="match status" value="2"/>
</dbReference>
<evidence type="ECO:0000256" key="2">
    <source>
        <dbReference type="ARBA" id="ARBA00005745"/>
    </source>
</evidence>
<feature type="domain" description="Type II secretion system protein GspF" evidence="8">
    <location>
        <begin position="217"/>
        <end position="361"/>
    </location>
</feature>
<evidence type="ECO:0000256" key="5">
    <source>
        <dbReference type="ARBA" id="ARBA00022989"/>
    </source>
</evidence>
<keyword evidence="4 7" id="KW-0812">Transmembrane</keyword>
<comment type="caution">
    <text evidence="9">The sequence shown here is derived from an EMBL/GenBank/DDBJ whole genome shotgun (WGS) entry which is preliminary data.</text>
</comment>
<keyword evidence="3" id="KW-1003">Cell membrane</keyword>
<feature type="non-terminal residue" evidence="9">
    <location>
        <position position="366"/>
    </location>
</feature>
<accession>K1XGD8</accession>
<evidence type="ECO:0000259" key="8">
    <source>
        <dbReference type="Pfam" id="PF00482"/>
    </source>
</evidence>
<evidence type="ECO:0000313" key="9">
    <source>
        <dbReference type="EMBL" id="EKD29320.1"/>
    </source>
</evidence>
<dbReference type="InterPro" id="IPR003004">
    <property type="entry name" value="GspF/PilC"/>
</dbReference>
<dbReference type="PANTHER" id="PTHR30012">
    <property type="entry name" value="GENERAL SECRETION PATHWAY PROTEIN"/>
    <property type="match status" value="1"/>
</dbReference>
<evidence type="ECO:0000256" key="1">
    <source>
        <dbReference type="ARBA" id="ARBA00004651"/>
    </source>
</evidence>
<evidence type="ECO:0000256" key="4">
    <source>
        <dbReference type="ARBA" id="ARBA00022692"/>
    </source>
</evidence>
<proteinExistence type="inferred from homology"/>
<comment type="subcellular location">
    <subcellularLocation>
        <location evidence="1">Cell membrane</location>
        <topology evidence="1">Multi-pass membrane protein</topology>
    </subcellularLocation>
</comment>
<evidence type="ECO:0000256" key="3">
    <source>
        <dbReference type="ARBA" id="ARBA00022475"/>
    </source>
</evidence>
<dbReference type="GO" id="GO:0005886">
    <property type="term" value="C:plasma membrane"/>
    <property type="evidence" value="ECO:0007669"/>
    <property type="project" value="UniProtKB-SubCell"/>
</dbReference>
<feature type="transmembrane region" description="Helical" evidence="7">
    <location>
        <begin position="342"/>
        <end position="363"/>
    </location>
</feature>